<dbReference type="AlphaFoldDB" id="A0A8J3IIQ5"/>
<evidence type="ECO:0000313" key="2">
    <source>
        <dbReference type="EMBL" id="GHO90931.1"/>
    </source>
</evidence>
<dbReference type="Proteomes" id="UP000597444">
    <property type="component" value="Unassembled WGS sequence"/>
</dbReference>
<comment type="caution">
    <text evidence="2">The sequence shown here is derived from an EMBL/GenBank/DDBJ whole genome shotgun (WGS) entry which is preliminary data.</text>
</comment>
<sequence>MEIKKRRPELADLTDPVRRPSLPTREPLGKLVRIAFFGYAFLVYVIFFYALFVAKIFIPPIVIEASLILLTAVVLTTRWRYALYLGAIVALLTLIDPIFQPHNLYTYAHPGQSNYEFALLVLIVAFGLVSLASCIATIIARRRAQGTVPVLPRYTAVSLSGFAGLTVGLILLSIVVTVVPQTSAATTTQDGQPVIHMTATTFAQDVVLVPKGKSLLVVNDSSVEHILQNGAWDASGSAHSQVESGAPTLNKVDIISDPKTIGPFTTAGIYHIYCTIHPGMNLTIVVQ</sequence>
<dbReference type="InterPro" id="IPR008972">
    <property type="entry name" value="Cupredoxin"/>
</dbReference>
<reference evidence="2" key="1">
    <citation type="submission" date="2020-10" db="EMBL/GenBank/DDBJ databases">
        <title>Taxonomic study of unclassified bacteria belonging to the class Ktedonobacteria.</title>
        <authorList>
            <person name="Yabe S."/>
            <person name="Wang C.M."/>
            <person name="Zheng Y."/>
            <person name="Sakai Y."/>
            <person name="Cavaletti L."/>
            <person name="Monciardini P."/>
            <person name="Donadio S."/>
        </authorList>
    </citation>
    <scope>NUCLEOTIDE SEQUENCE</scope>
    <source>
        <strain evidence="2">ID150040</strain>
    </source>
</reference>
<accession>A0A8J3IIQ5</accession>
<keyword evidence="1" id="KW-1133">Transmembrane helix</keyword>
<feature type="transmembrane region" description="Helical" evidence="1">
    <location>
        <begin position="31"/>
        <end position="50"/>
    </location>
</feature>
<gene>
    <name evidence="2" type="ORF">KSF_009790</name>
</gene>
<dbReference type="EMBL" id="BNJK01000001">
    <property type="protein sequence ID" value="GHO90931.1"/>
    <property type="molecule type" value="Genomic_DNA"/>
</dbReference>
<feature type="transmembrane region" description="Helical" evidence="1">
    <location>
        <begin position="56"/>
        <end position="75"/>
    </location>
</feature>
<proteinExistence type="predicted"/>
<evidence type="ECO:0000256" key="1">
    <source>
        <dbReference type="SAM" id="Phobius"/>
    </source>
</evidence>
<dbReference type="Gene3D" id="2.60.40.420">
    <property type="entry name" value="Cupredoxins - blue copper proteins"/>
    <property type="match status" value="1"/>
</dbReference>
<dbReference type="RefSeq" id="WP_220201865.1">
    <property type="nucleotide sequence ID" value="NZ_BNJK01000001.1"/>
</dbReference>
<feature type="transmembrane region" description="Helical" evidence="1">
    <location>
        <begin position="119"/>
        <end position="139"/>
    </location>
</feature>
<feature type="transmembrane region" description="Helical" evidence="1">
    <location>
        <begin position="151"/>
        <end position="179"/>
    </location>
</feature>
<keyword evidence="3" id="KW-1185">Reference proteome</keyword>
<name>A0A8J3IIQ5_9CHLR</name>
<keyword evidence="1" id="KW-0472">Membrane</keyword>
<organism evidence="2 3">
    <name type="scientific">Reticulibacter mediterranei</name>
    <dbReference type="NCBI Taxonomy" id="2778369"/>
    <lineage>
        <taxon>Bacteria</taxon>
        <taxon>Bacillati</taxon>
        <taxon>Chloroflexota</taxon>
        <taxon>Ktedonobacteria</taxon>
        <taxon>Ktedonobacterales</taxon>
        <taxon>Reticulibacteraceae</taxon>
        <taxon>Reticulibacter</taxon>
    </lineage>
</organism>
<protein>
    <recommendedName>
        <fullName evidence="4">Blue (type 1) copper domain-containing protein</fullName>
    </recommendedName>
</protein>
<evidence type="ECO:0000313" key="3">
    <source>
        <dbReference type="Proteomes" id="UP000597444"/>
    </source>
</evidence>
<evidence type="ECO:0008006" key="4">
    <source>
        <dbReference type="Google" id="ProtNLM"/>
    </source>
</evidence>
<dbReference type="SUPFAM" id="SSF49503">
    <property type="entry name" value="Cupredoxins"/>
    <property type="match status" value="1"/>
</dbReference>
<keyword evidence="1" id="KW-0812">Transmembrane</keyword>
<feature type="transmembrane region" description="Helical" evidence="1">
    <location>
        <begin position="82"/>
        <end position="99"/>
    </location>
</feature>